<keyword evidence="4" id="KW-0249">Electron transport</keyword>
<evidence type="ECO:0000256" key="4">
    <source>
        <dbReference type="ARBA" id="ARBA00022982"/>
    </source>
</evidence>
<dbReference type="InterPro" id="IPR050597">
    <property type="entry name" value="Cytochrome_c_Oxidase_Subunit"/>
</dbReference>
<evidence type="ECO:0000313" key="9">
    <source>
        <dbReference type="EMBL" id="MYM70370.1"/>
    </source>
</evidence>
<dbReference type="InterPro" id="IPR009056">
    <property type="entry name" value="Cyt_c-like_dom"/>
</dbReference>
<feature type="chain" id="PRO_5030928743" evidence="7">
    <location>
        <begin position="22"/>
        <end position="104"/>
    </location>
</feature>
<evidence type="ECO:0000256" key="7">
    <source>
        <dbReference type="SAM" id="SignalP"/>
    </source>
</evidence>
<reference evidence="9 10" key="1">
    <citation type="submission" date="2019-12" db="EMBL/GenBank/DDBJ databases">
        <title>Novel species isolated from a subtropical stream in China.</title>
        <authorList>
            <person name="Lu H."/>
        </authorList>
    </citation>
    <scope>NUCLEOTIDE SEQUENCE [LARGE SCALE GENOMIC DNA]</scope>
    <source>
        <strain evidence="9 10">FT55W</strain>
    </source>
</reference>
<evidence type="ECO:0000259" key="8">
    <source>
        <dbReference type="PROSITE" id="PS51007"/>
    </source>
</evidence>
<evidence type="ECO:0000256" key="2">
    <source>
        <dbReference type="ARBA" id="ARBA00022617"/>
    </source>
</evidence>
<gene>
    <name evidence="9" type="ORF">GTP45_26710</name>
</gene>
<comment type="caution">
    <text evidence="9">The sequence shown here is derived from an EMBL/GenBank/DDBJ whole genome shotgun (WGS) entry which is preliminary data.</text>
</comment>
<dbReference type="PROSITE" id="PS51007">
    <property type="entry name" value="CYTC"/>
    <property type="match status" value="1"/>
</dbReference>
<dbReference type="EMBL" id="WWCK01000009">
    <property type="protein sequence ID" value="MYM70370.1"/>
    <property type="molecule type" value="Genomic_DNA"/>
</dbReference>
<dbReference type="InterPro" id="IPR036909">
    <property type="entry name" value="Cyt_c-like_dom_sf"/>
</dbReference>
<name>A0A7X4GWB3_9BURK</name>
<feature type="domain" description="Cytochrome c" evidence="8">
    <location>
        <begin position="21"/>
        <end position="99"/>
    </location>
</feature>
<keyword evidence="1" id="KW-0813">Transport</keyword>
<evidence type="ECO:0000256" key="5">
    <source>
        <dbReference type="ARBA" id="ARBA00023004"/>
    </source>
</evidence>
<keyword evidence="7" id="KW-0732">Signal</keyword>
<dbReference type="SUPFAM" id="SSF46626">
    <property type="entry name" value="Cytochrome c"/>
    <property type="match status" value="1"/>
</dbReference>
<dbReference type="PANTHER" id="PTHR33751">
    <property type="entry name" value="CBB3-TYPE CYTOCHROME C OXIDASE SUBUNIT FIXP"/>
    <property type="match status" value="1"/>
</dbReference>
<protein>
    <submittedName>
        <fullName evidence="9">C-type cytochrome</fullName>
    </submittedName>
</protein>
<organism evidence="9 10">
    <name type="scientific">Duganella rivi</name>
    <dbReference type="NCBI Taxonomy" id="2666083"/>
    <lineage>
        <taxon>Bacteria</taxon>
        <taxon>Pseudomonadati</taxon>
        <taxon>Pseudomonadota</taxon>
        <taxon>Betaproteobacteria</taxon>
        <taxon>Burkholderiales</taxon>
        <taxon>Oxalobacteraceae</taxon>
        <taxon>Telluria group</taxon>
        <taxon>Duganella</taxon>
    </lineage>
</organism>
<accession>A0A7X4GWB3</accession>
<keyword evidence="3 6" id="KW-0479">Metal-binding</keyword>
<keyword evidence="5 6" id="KW-0408">Iron</keyword>
<keyword evidence="10" id="KW-1185">Reference proteome</keyword>
<keyword evidence="2 6" id="KW-0349">Heme</keyword>
<feature type="signal peptide" evidence="7">
    <location>
        <begin position="1"/>
        <end position="21"/>
    </location>
</feature>
<evidence type="ECO:0000256" key="6">
    <source>
        <dbReference type="PROSITE-ProRule" id="PRU00433"/>
    </source>
</evidence>
<dbReference type="Pfam" id="PF00034">
    <property type="entry name" value="Cytochrom_C"/>
    <property type="match status" value="1"/>
</dbReference>
<sequence length="104" mass="10935">MIMFRCLLVITLLTAPGFARSESSIGARLAATCAACHGTAGDTKGSTLPRLAGQSQQALSANLQAFKTGKRPSTIMTQIAKGYTDEQIEQLAAYFAAQKPEAAK</sequence>
<dbReference type="GO" id="GO:0020037">
    <property type="term" value="F:heme binding"/>
    <property type="evidence" value="ECO:0007669"/>
    <property type="project" value="InterPro"/>
</dbReference>
<dbReference type="Proteomes" id="UP000450012">
    <property type="component" value="Unassembled WGS sequence"/>
</dbReference>
<proteinExistence type="predicted"/>
<dbReference type="PANTHER" id="PTHR33751:SF9">
    <property type="entry name" value="CYTOCHROME C4"/>
    <property type="match status" value="1"/>
</dbReference>
<dbReference type="GO" id="GO:0046872">
    <property type="term" value="F:metal ion binding"/>
    <property type="evidence" value="ECO:0007669"/>
    <property type="project" value="UniProtKB-KW"/>
</dbReference>
<evidence type="ECO:0000313" key="10">
    <source>
        <dbReference type="Proteomes" id="UP000450012"/>
    </source>
</evidence>
<evidence type="ECO:0000256" key="1">
    <source>
        <dbReference type="ARBA" id="ARBA00022448"/>
    </source>
</evidence>
<dbReference type="AlphaFoldDB" id="A0A7X4GWB3"/>
<dbReference type="GO" id="GO:0009055">
    <property type="term" value="F:electron transfer activity"/>
    <property type="evidence" value="ECO:0007669"/>
    <property type="project" value="InterPro"/>
</dbReference>
<evidence type="ECO:0000256" key="3">
    <source>
        <dbReference type="ARBA" id="ARBA00022723"/>
    </source>
</evidence>
<dbReference type="Gene3D" id="1.10.760.10">
    <property type="entry name" value="Cytochrome c-like domain"/>
    <property type="match status" value="1"/>
</dbReference>